<sequence length="112" mass="12503">MVGVTAKALWRQTREEAHEIFCTESERYVTLRRLARTSSSLAALALAQGIVGHFPVVPPKVADAASRLFLSVCDTGREIWCKRYDARELISPDELLRMKEISERPRDAGSGS</sequence>
<accession>A0ACC6RWP4</accession>
<evidence type="ECO:0000313" key="1">
    <source>
        <dbReference type="EMBL" id="MEM5406037.1"/>
    </source>
</evidence>
<comment type="caution">
    <text evidence="1">The sequence shown here is derived from an EMBL/GenBank/DDBJ whole genome shotgun (WGS) entry which is preliminary data.</text>
</comment>
<dbReference type="EMBL" id="JAYMRU010000054">
    <property type="protein sequence ID" value="MEM5406037.1"/>
    <property type="molecule type" value="Genomic_DNA"/>
</dbReference>
<evidence type="ECO:0000313" key="2">
    <source>
        <dbReference type="Proteomes" id="UP001392318"/>
    </source>
</evidence>
<gene>
    <name evidence="1" type="ORF">VSR83_39610</name>
</gene>
<proteinExistence type="predicted"/>
<reference evidence="1" key="1">
    <citation type="submission" date="2024-01" db="EMBL/GenBank/DDBJ databases">
        <title>The diversity of rhizobia nodulating Mimosa spp. in eleven states of Brazil covering several biomes is determined by host plant, location, and edaphic factors.</title>
        <authorList>
            <person name="Rouws L."/>
            <person name="Barauna A."/>
            <person name="Beukes C."/>
            <person name="De Faria S.M."/>
            <person name="Gross E."/>
            <person name="Dos Reis Junior F.B."/>
            <person name="Simon M."/>
            <person name="Maluk M."/>
            <person name="Odee D.W."/>
            <person name="Kenicer G."/>
            <person name="Young J.P.W."/>
            <person name="Reis V.M."/>
            <person name="Zilli J."/>
            <person name="James E.K."/>
        </authorList>
    </citation>
    <scope>NUCLEOTIDE SEQUENCE</scope>
    <source>
        <strain evidence="1">JPY452</strain>
    </source>
</reference>
<dbReference type="Proteomes" id="UP001392318">
    <property type="component" value="Unassembled WGS sequence"/>
</dbReference>
<protein>
    <submittedName>
        <fullName evidence="1">Uncharacterized protein</fullName>
    </submittedName>
</protein>
<organism evidence="1 2">
    <name type="scientific">Paraburkholderia unamae</name>
    <dbReference type="NCBI Taxonomy" id="219649"/>
    <lineage>
        <taxon>Bacteria</taxon>
        <taxon>Pseudomonadati</taxon>
        <taxon>Pseudomonadota</taxon>
        <taxon>Betaproteobacteria</taxon>
        <taxon>Burkholderiales</taxon>
        <taxon>Burkholderiaceae</taxon>
        <taxon>Paraburkholderia</taxon>
    </lineage>
</organism>
<keyword evidence="2" id="KW-1185">Reference proteome</keyword>
<name>A0ACC6RWP4_9BURK</name>